<keyword evidence="2" id="KW-1185">Reference proteome</keyword>
<dbReference type="AlphaFoldDB" id="A0A8J2SWZ0"/>
<dbReference type="InterPro" id="IPR032675">
    <property type="entry name" value="LRR_dom_sf"/>
</dbReference>
<dbReference type="Gene3D" id="3.80.10.10">
    <property type="entry name" value="Ribonuclease Inhibitor"/>
    <property type="match status" value="1"/>
</dbReference>
<sequence>MAANEAVDALQNELGSLTCQDEQKLSPFKKLPPCVFVALAQRYLDGSQRVALAASEKYARETLVTTGEHAPTVWRVTLLSQADAVRMLSTVPPRAYAPLRWTNELVLLDSDTRGFSRTTITRYWQGLSLFIDNAPALSVVRMRKAWRLSSLVFAAVARRSAMRLEVASTLTPLKVVGLGVDADVLAREGRLLCSKLACVPPNPWPSDDSSWLRLWNQPALVELDLSGQSLVELPEALVPLCTLRVLRADYMPQLEETAVLARGPPMLEVLTLNGNNNLTALPTEYACASSLVRLELEGTLDGWGAWDFINDLPNLRRLKFHYGTYKSARHNDVLATHPCLAPSLLEFVGFILGRNHNEYLREYILDAVPSMSPSQVKDLELAAHEMRVTDIPDDKAAMEAFMVDLRALMAGKPLQSPPVVVENLDDVEDYQRKADPDDEDYCGPVADYYGPAAMKADALAAANAAFAAVAAERDRLAVERDGLAAAAAGRLAFRAPSPVVEVSPAKPFVFGASVAEPPAVTPETHSDKPFAFGANASGQEEPFVFGARK</sequence>
<comment type="caution">
    <text evidence="1">The sequence shown here is derived from an EMBL/GenBank/DDBJ whole genome shotgun (WGS) entry which is preliminary data.</text>
</comment>
<proteinExistence type="predicted"/>
<protein>
    <submittedName>
        <fullName evidence="1">Uncharacterized protein</fullName>
    </submittedName>
</protein>
<dbReference type="SUPFAM" id="SSF52047">
    <property type="entry name" value="RNI-like"/>
    <property type="match status" value="1"/>
</dbReference>
<name>A0A8J2SWZ0_9STRA</name>
<evidence type="ECO:0000313" key="1">
    <source>
        <dbReference type="EMBL" id="CAH0374494.1"/>
    </source>
</evidence>
<reference evidence="1" key="1">
    <citation type="submission" date="2021-11" db="EMBL/GenBank/DDBJ databases">
        <authorList>
            <consortium name="Genoscope - CEA"/>
            <person name="William W."/>
        </authorList>
    </citation>
    <scope>NUCLEOTIDE SEQUENCE</scope>
</reference>
<evidence type="ECO:0000313" key="2">
    <source>
        <dbReference type="Proteomes" id="UP000789595"/>
    </source>
</evidence>
<accession>A0A8J2SWZ0</accession>
<dbReference type="EMBL" id="CAKKNE010000004">
    <property type="protein sequence ID" value="CAH0374494.1"/>
    <property type="molecule type" value="Genomic_DNA"/>
</dbReference>
<dbReference type="Proteomes" id="UP000789595">
    <property type="component" value="Unassembled WGS sequence"/>
</dbReference>
<organism evidence="1 2">
    <name type="scientific">Pelagomonas calceolata</name>
    <dbReference type="NCBI Taxonomy" id="35677"/>
    <lineage>
        <taxon>Eukaryota</taxon>
        <taxon>Sar</taxon>
        <taxon>Stramenopiles</taxon>
        <taxon>Ochrophyta</taxon>
        <taxon>Pelagophyceae</taxon>
        <taxon>Pelagomonadales</taxon>
        <taxon>Pelagomonadaceae</taxon>
        <taxon>Pelagomonas</taxon>
    </lineage>
</organism>
<gene>
    <name evidence="1" type="ORF">PECAL_4P17790</name>
</gene>